<protein>
    <submittedName>
        <fullName evidence="2">Uncharacterized protein</fullName>
    </submittedName>
</protein>
<proteinExistence type="predicted"/>
<dbReference type="Proteomes" id="UP001189429">
    <property type="component" value="Unassembled WGS sequence"/>
</dbReference>
<evidence type="ECO:0000313" key="2">
    <source>
        <dbReference type="EMBL" id="CAK0861782.1"/>
    </source>
</evidence>
<keyword evidence="3" id="KW-1185">Reference proteome</keyword>
<evidence type="ECO:0000256" key="1">
    <source>
        <dbReference type="SAM" id="Phobius"/>
    </source>
</evidence>
<sequence>MGPALELGGPPKELSPRADHELVAIEGDAGGGKDRAVMAARQHGGAECQDADGEASEVCDPEEEEVAFAGSIWDAAVFIGCPQVGACASAFTVFMLLINIGMQALFCLIVNDNLTHSAMYSETVQDFKDWRTTIAHNVKFVDSLTHRSLARKVCSFRDAPLSSGPIAGLAAISQYSPLEEEKQYHDTPPLGYWFPLLTDHKDVNVGELMCGVSVVLWWFAVLKEIYSIVALCQALFFLPCRPTKISSTSGAHALVAVSLPRRVVFCTVIVVRSMVCFALAVCGTLYLAATLSLGDLLLNALALEIVLSLDELTFDVLAPRSVRLLLSSMAPLAKPRSRSWRGLDGRPVLALAVIGVSMYGVFQFILRDQSTTLGLHGTSSVVGIWTSSPASPTPAWWPPSVPGPTTMRRYRTRSS</sequence>
<evidence type="ECO:0000313" key="3">
    <source>
        <dbReference type="Proteomes" id="UP001189429"/>
    </source>
</evidence>
<name>A0ABN9UPB9_9DINO</name>
<accession>A0ABN9UPB9</accession>
<keyword evidence="1" id="KW-1133">Transmembrane helix</keyword>
<feature type="transmembrane region" description="Helical" evidence="1">
    <location>
        <begin position="348"/>
        <end position="366"/>
    </location>
</feature>
<reference evidence="2" key="1">
    <citation type="submission" date="2023-10" db="EMBL/GenBank/DDBJ databases">
        <authorList>
            <person name="Chen Y."/>
            <person name="Shah S."/>
            <person name="Dougan E. K."/>
            <person name="Thang M."/>
            <person name="Chan C."/>
        </authorList>
    </citation>
    <scope>NUCLEOTIDE SEQUENCE [LARGE SCALE GENOMIC DNA]</scope>
</reference>
<feature type="transmembrane region" description="Helical" evidence="1">
    <location>
        <begin position="263"/>
        <end position="289"/>
    </location>
</feature>
<dbReference type="EMBL" id="CAUYUJ010016094">
    <property type="protein sequence ID" value="CAK0861782.1"/>
    <property type="molecule type" value="Genomic_DNA"/>
</dbReference>
<gene>
    <name evidence="2" type="ORF">PCOR1329_LOCUS50356</name>
</gene>
<organism evidence="2 3">
    <name type="scientific">Prorocentrum cordatum</name>
    <dbReference type="NCBI Taxonomy" id="2364126"/>
    <lineage>
        <taxon>Eukaryota</taxon>
        <taxon>Sar</taxon>
        <taxon>Alveolata</taxon>
        <taxon>Dinophyceae</taxon>
        <taxon>Prorocentrales</taxon>
        <taxon>Prorocentraceae</taxon>
        <taxon>Prorocentrum</taxon>
    </lineage>
</organism>
<keyword evidence="1" id="KW-0812">Transmembrane</keyword>
<comment type="caution">
    <text evidence="2">The sequence shown here is derived from an EMBL/GenBank/DDBJ whole genome shotgun (WGS) entry which is preliminary data.</text>
</comment>
<keyword evidence="1" id="KW-0472">Membrane</keyword>